<reference evidence="3 4" key="1">
    <citation type="submission" date="2019-09" db="EMBL/GenBank/DDBJ databases">
        <title>Draft genome of the ectomycorrhizal ascomycete Sphaerosporella brunnea.</title>
        <authorList>
            <consortium name="DOE Joint Genome Institute"/>
            <person name="Benucci G.M."/>
            <person name="Marozzi G."/>
            <person name="Antonielli L."/>
            <person name="Sanchez S."/>
            <person name="Marco P."/>
            <person name="Wang X."/>
            <person name="Falini L.B."/>
            <person name="Barry K."/>
            <person name="Haridas S."/>
            <person name="Lipzen A."/>
            <person name="Labutti K."/>
            <person name="Grigoriev I.V."/>
            <person name="Murat C."/>
            <person name="Martin F."/>
            <person name="Albertini E."/>
            <person name="Donnini D."/>
            <person name="Bonito G."/>
        </authorList>
    </citation>
    <scope>NUCLEOTIDE SEQUENCE [LARGE SCALE GENOMIC DNA]</scope>
    <source>
        <strain evidence="3 4">Sb_GMNB300</strain>
    </source>
</reference>
<dbReference type="OrthoDB" id="2831072at2759"/>
<dbReference type="EMBL" id="VXIS01000032">
    <property type="protein sequence ID" value="KAA8911778.1"/>
    <property type="molecule type" value="Genomic_DNA"/>
</dbReference>
<dbReference type="GO" id="GO:0047617">
    <property type="term" value="F:fatty acyl-CoA hydrolase activity"/>
    <property type="evidence" value="ECO:0007669"/>
    <property type="project" value="InterPro"/>
</dbReference>
<organism evidence="3 4">
    <name type="scientific">Sphaerosporella brunnea</name>
    <dbReference type="NCBI Taxonomy" id="1250544"/>
    <lineage>
        <taxon>Eukaryota</taxon>
        <taxon>Fungi</taxon>
        <taxon>Dikarya</taxon>
        <taxon>Ascomycota</taxon>
        <taxon>Pezizomycotina</taxon>
        <taxon>Pezizomycetes</taxon>
        <taxon>Pezizales</taxon>
        <taxon>Pyronemataceae</taxon>
        <taxon>Sphaerosporella</taxon>
    </lineage>
</organism>
<dbReference type="InterPro" id="IPR029069">
    <property type="entry name" value="HotDog_dom_sf"/>
</dbReference>
<dbReference type="PANTHER" id="PTHR21660">
    <property type="entry name" value="THIOESTERASE SUPERFAMILY MEMBER-RELATED"/>
    <property type="match status" value="1"/>
</dbReference>
<protein>
    <submittedName>
        <fullName evidence="3">HotDog domain-containing protein</fullName>
    </submittedName>
</protein>
<evidence type="ECO:0000313" key="3">
    <source>
        <dbReference type="EMBL" id="KAA8911778.1"/>
    </source>
</evidence>
<comment type="similarity">
    <text evidence="1">Belongs to the thioesterase PaaI family.</text>
</comment>
<evidence type="ECO:0000256" key="1">
    <source>
        <dbReference type="ARBA" id="ARBA00008324"/>
    </source>
</evidence>
<dbReference type="SUPFAM" id="SSF54637">
    <property type="entry name" value="Thioesterase/thiol ester dehydrase-isomerase"/>
    <property type="match status" value="1"/>
</dbReference>
<proteinExistence type="inferred from homology"/>
<evidence type="ECO:0000313" key="4">
    <source>
        <dbReference type="Proteomes" id="UP000326924"/>
    </source>
</evidence>
<dbReference type="PANTHER" id="PTHR21660:SF9">
    <property type="entry name" value="THIOESTERASE DOMAIN-CONTAINING PROTEIN"/>
    <property type="match status" value="1"/>
</dbReference>
<name>A0A5J5F578_9PEZI</name>
<feature type="domain" description="Thioesterase" evidence="2">
    <location>
        <begin position="70"/>
        <end position="150"/>
    </location>
</feature>
<evidence type="ECO:0000259" key="2">
    <source>
        <dbReference type="Pfam" id="PF03061"/>
    </source>
</evidence>
<dbReference type="CDD" id="cd03443">
    <property type="entry name" value="PaaI_thioesterase"/>
    <property type="match status" value="1"/>
</dbReference>
<dbReference type="Gene3D" id="3.10.129.10">
    <property type="entry name" value="Hotdog Thioesterase"/>
    <property type="match status" value="1"/>
</dbReference>
<dbReference type="Proteomes" id="UP000326924">
    <property type="component" value="Unassembled WGS sequence"/>
</dbReference>
<sequence>MAEPYTPKPDPDAMVKVQHIWDWYFAVVEAKQLHGLMDYQMMKGLKLIDARREGRAVWEFTIPRYLCNLNGSLHGGGAALLLDMCTMSALGPLAKDRHWVFLGGLTRSLSLSYLRDCPEGVKVIIDSTVLQAGRSMALIRGEIKSPDGKIVYVVVDHNKVNIGPPPDMMEQEPEPRYQLEPNLFFELGGGGGSKL</sequence>
<dbReference type="AlphaFoldDB" id="A0A5J5F578"/>
<accession>A0A5J5F578</accession>
<dbReference type="Pfam" id="PF03061">
    <property type="entry name" value="4HBT"/>
    <property type="match status" value="1"/>
</dbReference>
<dbReference type="InParanoid" id="A0A5J5F578"/>
<dbReference type="InterPro" id="IPR006683">
    <property type="entry name" value="Thioestr_dom"/>
</dbReference>
<gene>
    <name evidence="3" type="ORF">FN846DRAFT_396827</name>
</gene>
<comment type="caution">
    <text evidence="3">The sequence shown here is derived from an EMBL/GenBank/DDBJ whole genome shotgun (WGS) entry which is preliminary data.</text>
</comment>
<keyword evidence="4" id="KW-1185">Reference proteome</keyword>
<dbReference type="InterPro" id="IPR039298">
    <property type="entry name" value="ACOT13"/>
</dbReference>